<dbReference type="PANTHER" id="PTHR11006:SF60">
    <property type="entry name" value="PROTEIN ARGININE N-METHYLTRANSFERASE 9"/>
    <property type="match status" value="1"/>
</dbReference>
<organism evidence="2 3">
    <name type="scientific">Caenorhabditis nigoni</name>
    <dbReference type="NCBI Taxonomy" id="1611254"/>
    <lineage>
        <taxon>Eukaryota</taxon>
        <taxon>Metazoa</taxon>
        <taxon>Ecdysozoa</taxon>
        <taxon>Nematoda</taxon>
        <taxon>Chromadorea</taxon>
        <taxon>Rhabditida</taxon>
        <taxon>Rhabditina</taxon>
        <taxon>Rhabditomorpha</taxon>
        <taxon>Rhabditoidea</taxon>
        <taxon>Rhabditidae</taxon>
        <taxon>Peloderinae</taxon>
        <taxon>Caenorhabditis</taxon>
    </lineage>
</organism>
<dbReference type="PROSITE" id="PS01131">
    <property type="entry name" value="RRNA_A_DIMETH"/>
    <property type="match status" value="1"/>
</dbReference>
<reference evidence="3" key="1">
    <citation type="submission" date="2017-10" db="EMBL/GenBank/DDBJ databases">
        <title>Rapid genome shrinkage in a self-fertile nematode reveals novel sperm competition proteins.</title>
        <authorList>
            <person name="Yin D."/>
            <person name="Schwarz E.M."/>
            <person name="Thomas C.G."/>
            <person name="Felde R.L."/>
            <person name="Korf I.F."/>
            <person name="Cutter A.D."/>
            <person name="Schartner C.M."/>
            <person name="Ralston E.J."/>
            <person name="Meyer B.J."/>
            <person name="Haag E.S."/>
        </authorList>
    </citation>
    <scope>NUCLEOTIDE SEQUENCE [LARGE SCALE GENOMIC DNA]</scope>
    <source>
        <strain evidence="3">JU1422</strain>
    </source>
</reference>
<evidence type="ECO:0008006" key="4">
    <source>
        <dbReference type="Google" id="ProtNLM"/>
    </source>
</evidence>
<dbReference type="InterPro" id="IPR029063">
    <property type="entry name" value="SAM-dependent_MTases_sf"/>
</dbReference>
<keyword evidence="3" id="KW-1185">Reference proteome</keyword>
<proteinExistence type="predicted"/>
<dbReference type="Gene3D" id="2.70.160.11">
    <property type="entry name" value="Hnrnp arginine n-methyltransferase1"/>
    <property type="match status" value="1"/>
</dbReference>
<dbReference type="FunFam" id="2.70.160.11:FF:000046">
    <property type="entry name" value="PRotein arginine MethylTransferase"/>
    <property type="match status" value="1"/>
</dbReference>
<dbReference type="InterPro" id="IPR020596">
    <property type="entry name" value="rRNA_Ade_Mease_Trfase_CS"/>
</dbReference>
<dbReference type="GO" id="GO:0000179">
    <property type="term" value="F:rRNA (adenine-N6,N6-)-dimethyltransferase activity"/>
    <property type="evidence" value="ECO:0007669"/>
    <property type="project" value="InterPro"/>
</dbReference>
<evidence type="ECO:0000256" key="1">
    <source>
        <dbReference type="ARBA" id="ARBA00022691"/>
    </source>
</evidence>
<dbReference type="Gene3D" id="3.40.50.150">
    <property type="entry name" value="Vaccinia Virus protein VP39"/>
    <property type="match status" value="1"/>
</dbReference>
<evidence type="ECO:0000313" key="2">
    <source>
        <dbReference type="EMBL" id="PIC34881.1"/>
    </source>
</evidence>
<dbReference type="GO" id="GO:0005634">
    <property type="term" value="C:nucleus"/>
    <property type="evidence" value="ECO:0007669"/>
    <property type="project" value="TreeGrafter"/>
</dbReference>
<protein>
    <recommendedName>
        <fullName evidence="4">Methyltransferase domain-containing protein</fullName>
    </recommendedName>
</protein>
<gene>
    <name evidence="2" type="primary">Cni-prmt-3</name>
    <name evidence="2" type="synonym">Cnig_chr_IV.g14406</name>
    <name evidence="2" type="ORF">B9Z55_014406</name>
</gene>
<keyword evidence="1" id="KW-0949">S-adenosyl-L-methionine</keyword>
<dbReference type="PANTHER" id="PTHR11006">
    <property type="entry name" value="PROTEIN ARGININE N-METHYLTRANSFERASE"/>
    <property type="match status" value="1"/>
</dbReference>
<dbReference type="STRING" id="1611254.A0A2G5U6A3"/>
<name>A0A2G5U6A3_9PELO</name>
<dbReference type="GO" id="GO:0016274">
    <property type="term" value="F:protein-arginine N-methyltransferase activity"/>
    <property type="evidence" value="ECO:0007669"/>
    <property type="project" value="InterPro"/>
</dbReference>
<evidence type="ECO:0000313" key="3">
    <source>
        <dbReference type="Proteomes" id="UP000230233"/>
    </source>
</evidence>
<comment type="caution">
    <text evidence="2">The sequence shown here is derived from an EMBL/GenBank/DDBJ whole genome shotgun (WGS) entry which is preliminary data.</text>
</comment>
<dbReference type="SUPFAM" id="SSF53335">
    <property type="entry name" value="S-adenosyl-L-methionine-dependent methyltransferases"/>
    <property type="match status" value="1"/>
</dbReference>
<dbReference type="GO" id="GO:0042054">
    <property type="term" value="F:histone methyltransferase activity"/>
    <property type="evidence" value="ECO:0007669"/>
    <property type="project" value="TreeGrafter"/>
</dbReference>
<dbReference type="Pfam" id="PF06325">
    <property type="entry name" value="PrmA"/>
    <property type="match status" value="1"/>
</dbReference>
<dbReference type="EMBL" id="PDUG01000004">
    <property type="protein sequence ID" value="PIC34881.1"/>
    <property type="molecule type" value="Genomic_DNA"/>
</dbReference>
<sequence>MSDTSGEQGQFFSMEIANKALVDGNFEEALKHFFVCIKMLPVERRGRYEDQFAAAIHGWITQSSEHAARAVNLYPQIRDLFPETVRTKIAIVKAVQISGQGKWLLNCLPIVKEAMALTTNPEDRAILRIARVNLTTVPFPQWHIRMVNDTMRNEFFLQALTASIKSKSSVVFDIGSGTGLLSVMAARMSNLVIALEEDVCLAMISKEVLKRNRVADRVTVHAKNSMQFETSQKADVIVSETMDCCCFGERIIETFIDAHVRFAHENTIFIPQKATVYVRLFQCREIFDIHCQDYSGIRYRSEYVKINDEPTEQPYWCAAREDYAEFEFLSPPQELHTADFSRLDVLQKSLRCEGSTKLKPKKKGVAHGFTIHFVADLTGTGVLVDSGDCHAWDYGVVPFKEPCVVDFGQELDVSWKLVNNRLDVYNNFYSEKLQKAGPLIQYQTISMDRLHKIRDDSYFKQMMAEITVNELPFTEDISFCVPAECVLKTYPHKEPTGTIIAGFIRHDGSLNQDNMFRIEQCVGHRDFVKKIVPSQVRIYGHLFYSDYIHFDARPDPTAHCKVDLATVRNFNLREMRDIRLTQRNDIVLASEEFEMIFFDNDPNNYRNDLYETVTKEITVQPNLGAADGVLYEFEVLGVRNSKLRPVAAFLFQDRIRTGDQPITLYFDYHLGEMLISLKED</sequence>
<dbReference type="Proteomes" id="UP000230233">
    <property type="component" value="Chromosome IV"/>
</dbReference>
<accession>A0A2G5U6A3</accession>
<dbReference type="InterPro" id="IPR025799">
    <property type="entry name" value="Arg_MeTrfase"/>
</dbReference>
<dbReference type="OrthoDB" id="5980806at2759"/>
<dbReference type="AlphaFoldDB" id="A0A2G5U6A3"/>